<name>A0AA38WLT5_9ASTR</name>
<dbReference type="EMBL" id="JARYMX010000003">
    <property type="protein sequence ID" value="KAJ9557150.1"/>
    <property type="molecule type" value="Genomic_DNA"/>
</dbReference>
<evidence type="ECO:0000313" key="2">
    <source>
        <dbReference type="Proteomes" id="UP001172457"/>
    </source>
</evidence>
<dbReference type="AlphaFoldDB" id="A0AA38WLT5"/>
<organism evidence="1 2">
    <name type="scientific">Centaurea solstitialis</name>
    <name type="common">yellow star-thistle</name>
    <dbReference type="NCBI Taxonomy" id="347529"/>
    <lineage>
        <taxon>Eukaryota</taxon>
        <taxon>Viridiplantae</taxon>
        <taxon>Streptophyta</taxon>
        <taxon>Embryophyta</taxon>
        <taxon>Tracheophyta</taxon>
        <taxon>Spermatophyta</taxon>
        <taxon>Magnoliopsida</taxon>
        <taxon>eudicotyledons</taxon>
        <taxon>Gunneridae</taxon>
        <taxon>Pentapetalae</taxon>
        <taxon>asterids</taxon>
        <taxon>campanulids</taxon>
        <taxon>Asterales</taxon>
        <taxon>Asteraceae</taxon>
        <taxon>Carduoideae</taxon>
        <taxon>Cardueae</taxon>
        <taxon>Centaureinae</taxon>
        <taxon>Centaurea</taxon>
    </lineage>
</organism>
<accession>A0AA38WLT5</accession>
<protein>
    <submittedName>
        <fullName evidence="1">Uncharacterized protein</fullName>
    </submittedName>
</protein>
<dbReference type="Proteomes" id="UP001172457">
    <property type="component" value="Chromosome 3"/>
</dbReference>
<sequence>MMVIATGIDRNRRWRWWFRATAVAGQIKTTATPPSVVVAAMIAAAGDRNRRRWWSIAAIADRIRGGDGFSIRLQPPEAAVVVAAAAAAVVVRIQPSHHRSWWWRDLFSVQSRRTQQWWWHLAAAVAGAIDGGDGYVGGGGRQPPQWGVDHRRVSIVRRDGGEGFRATVVGPPFADSRRERRSRAANSKFCAANTEDGARRQETDLGASGSAKKIKLVSATHLRGTSGVRYIGRCKCTHYERPCSNRNWRVIKLCELSPGGTGQMSKSVIPFYTPEESLKLINSKWKLTGQNFPVWKMHLDNVLRAQGKLYVLEKPVSRPESNSPERDFTQYFKYLADESDVMSILIFSTSPEFTGDLRVKSCHQLKKGQSVKDHLIEMRRLFKCLSRLGYKMTQEELVYLMWFSLTREIQDTTSAYMKEPKKDVDKVHEDILASLEPVPEPADLMETDVIDELEI</sequence>
<comment type="caution">
    <text evidence="1">The sequence shown here is derived from an EMBL/GenBank/DDBJ whole genome shotgun (WGS) entry which is preliminary data.</text>
</comment>
<evidence type="ECO:0000313" key="1">
    <source>
        <dbReference type="EMBL" id="KAJ9557150.1"/>
    </source>
</evidence>
<gene>
    <name evidence="1" type="ORF">OSB04_011764</name>
</gene>
<proteinExistence type="predicted"/>
<keyword evidence="2" id="KW-1185">Reference proteome</keyword>
<reference evidence="1" key="1">
    <citation type="submission" date="2023-03" db="EMBL/GenBank/DDBJ databases">
        <title>Chromosome-scale reference genome and RAD-based genetic map of yellow starthistle (Centaurea solstitialis) reveal putative structural variation and QTLs associated with invader traits.</title>
        <authorList>
            <person name="Reatini B."/>
            <person name="Cang F.A."/>
            <person name="Jiang Q."/>
            <person name="Mckibben M.T.W."/>
            <person name="Barker M.S."/>
            <person name="Rieseberg L.H."/>
            <person name="Dlugosch K.M."/>
        </authorList>
    </citation>
    <scope>NUCLEOTIDE SEQUENCE</scope>
    <source>
        <strain evidence="1">CAN-66</strain>
        <tissue evidence="1">Leaf</tissue>
    </source>
</reference>